<sequence length="72" mass="8531">MMYFSIKNLQHFPQKKEHLPFPLNTIYFPPMFKYPFQKCRVLRCPELSAVLPGVEPSSVYLFIHESLSWLGI</sequence>
<dbReference type="EMBL" id="GBRH01228391">
    <property type="protein sequence ID" value="JAD69504.1"/>
    <property type="molecule type" value="Transcribed_RNA"/>
</dbReference>
<accession>A0A0A9BZM2</accession>
<proteinExistence type="predicted"/>
<evidence type="ECO:0000313" key="1">
    <source>
        <dbReference type="EMBL" id="JAD69504.1"/>
    </source>
</evidence>
<name>A0A0A9BZM2_ARUDO</name>
<protein>
    <submittedName>
        <fullName evidence="1">Uncharacterized protein</fullName>
    </submittedName>
</protein>
<organism evidence="1">
    <name type="scientific">Arundo donax</name>
    <name type="common">Giant reed</name>
    <name type="synonym">Donax arundinaceus</name>
    <dbReference type="NCBI Taxonomy" id="35708"/>
    <lineage>
        <taxon>Eukaryota</taxon>
        <taxon>Viridiplantae</taxon>
        <taxon>Streptophyta</taxon>
        <taxon>Embryophyta</taxon>
        <taxon>Tracheophyta</taxon>
        <taxon>Spermatophyta</taxon>
        <taxon>Magnoliopsida</taxon>
        <taxon>Liliopsida</taxon>
        <taxon>Poales</taxon>
        <taxon>Poaceae</taxon>
        <taxon>PACMAD clade</taxon>
        <taxon>Arundinoideae</taxon>
        <taxon>Arundineae</taxon>
        <taxon>Arundo</taxon>
    </lineage>
</organism>
<dbReference type="AlphaFoldDB" id="A0A0A9BZM2"/>
<reference evidence="1" key="1">
    <citation type="submission" date="2014-09" db="EMBL/GenBank/DDBJ databases">
        <authorList>
            <person name="Magalhaes I.L.F."/>
            <person name="Oliveira U."/>
            <person name="Santos F.R."/>
            <person name="Vidigal T.H.D.A."/>
            <person name="Brescovit A.D."/>
            <person name="Santos A.J."/>
        </authorList>
    </citation>
    <scope>NUCLEOTIDE SEQUENCE</scope>
    <source>
        <tissue evidence="1">Shoot tissue taken approximately 20 cm above the soil surface</tissue>
    </source>
</reference>
<reference evidence="1" key="2">
    <citation type="journal article" date="2015" name="Data Brief">
        <title>Shoot transcriptome of the giant reed, Arundo donax.</title>
        <authorList>
            <person name="Barrero R.A."/>
            <person name="Guerrero F.D."/>
            <person name="Moolhuijzen P."/>
            <person name="Goolsby J.A."/>
            <person name="Tidwell J."/>
            <person name="Bellgard S.E."/>
            <person name="Bellgard M.I."/>
        </authorList>
    </citation>
    <scope>NUCLEOTIDE SEQUENCE</scope>
    <source>
        <tissue evidence="1">Shoot tissue taken approximately 20 cm above the soil surface</tissue>
    </source>
</reference>